<protein>
    <submittedName>
        <fullName evidence="3">SMAD/FHA domain-containing protein</fullName>
    </submittedName>
</protein>
<dbReference type="InterPro" id="IPR008984">
    <property type="entry name" value="SMAD_FHA_dom_sf"/>
</dbReference>
<accession>A0ABR1F568</accession>
<evidence type="ECO:0000313" key="3">
    <source>
        <dbReference type="EMBL" id="KAK7204984.1"/>
    </source>
</evidence>
<dbReference type="EMBL" id="JBBJBU010000006">
    <property type="protein sequence ID" value="KAK7204984.1"/>
    <property type="molecule type" value="Genomic_DNA"/>
</dbReference>
<dbReference type="SUPFAM" id="SSF49879">
    <property type="entry name" value="SMAD/FHA domain"/>
    <property type="match status" value="1"/>
</dbReference>
<feature type="region of interest" description="Disordered" evidence="1">
    <location>
        <begin position="1"/>
        <end position="37"/>
    </location>
</feature>
<reference evidence="3 4" key="1">
    <citation type="submission" date="2024-03" db="EMBL/GenBank/DDBJ databases">
        <title>Genome-scale model development and genomic sequencing of the oleaginous clade Lipomyces.</title>
        <authorList>
            <consortium name="Lawrence Berkeley National Laboratory"/>
            <person name="Czajka J.J."/>
            <person name="Han Y."/>
            <person name="Kim J."/>
            <person name="Mondo S.J."/>
            <person name="Hofstad B.A."/>
            <person name="Robles A."/>
            <person name="Haridas S."/>
            <person name="Riley R."/>
            <person name="LaButti K."/>
            <person name="Pangilinan J."/>
            <person name="Andreopoulos W."/>
            <person name="Lipzen A."/>
            <person name="Yan J."/>
            <person name="Wang M."/>
            <person name="Ng V."/>
            <person name="Grigoriev I.V."/>
            <person name="Spatafora J.W."/>
            <person name="Magnuson J.K."/>
            <person name="Baker S.E."/>
            <person name="Pomraning K.R."/>
        </authorList>
    </citation>
    <scope>NUCLEOTIDE SEQUENCE [LARGE SCALE GENOMIC DNA]</scope>
    <source>
        <strain evidence="3 4">Phaff 52-87</strain>
    </source>
</reference>
<comment type="caution">
    <text evidence="3">The sequence shown here is derived from an EMBL/GenBank/DDBJ whole genome shotgun (WGS) entry which is preliminary data.</text>
</comment>
<proteinExistence type="predicted"/>
<dbReference type="InterPro" id="IPR050923">
    <property type="entry name" value="Cell_Proc_Reg/RNA_Proc"/>
</dbReference>
<dbReference type="SMART" id="SM00240">
    <property type="entry name" value="FHA"/>
    <property type="match status" value="1"/>
</dbReference>
<keyword evidence="4" id="KW-1185">Reference proteome</keyword>
<evidence type="ECO:0000313" key="4">
    <source>
        <dbReference type="Proteomes" id="UP001498771"/>
    </source>
</evidence>
<dbReference type="InterPro" id="IPR000253">
    <property type="entry name" value="FHA_dom"/>
</dbReference>
<evidence type="ECO:0000256" key="1">
    <source>
        <dbReference type="SAM" id="MobiDB-lite"/>
    </source>
</evidence>
<dbReference type="PANTHER" id="PTHR23308">
    <property type="entry name" value="NUCLEAR INHIBITOR OF PROTEIN PHOSPHATASE-1"/>
    <property type="match status" value="1"/>
</dbReference>
<dbReference type="GeneID" id="90035963"/>
<evidence type="ECO:0000259" key="2">
    <source>
        <dbReference type="PROSITE" id="PS50006"/>
    </source>
</evidence>
<gene>
    <name evidence="3" type="ORF">BZA70DRAFT_238572</name>
</gene>
<sequence>MTSSSAAADDDSRSRNPRSTSAHGSEGEPEERQLPNYATSGALLGDKLYKGVSLQYAEPDDSRKPDKSYRFYVFKAGEIVDTVRLDQQSVYLLGRDRTIVDLPLDHPSISKQQAVIQFRLVVEEVGFLGETEDRVAPFVYDLGSANGTMVNGEKVKEREYVELKVKDMLTFGLSSREYLLMCEDEVEEKK</sequence>
<dbReference type="PROSITE" id="PS50006">
    <property type="entry name" value="FHA_DOMAIN"/>
    <property type="match status" value="1"/>
</dbReference>
<name>A0ABR1F568_9ASCO</name>
<organism evidence="3 4">
    <name type="scientific">Myxozyma melibiosi</name>
    <dbReference type="NCBI Taxonomy" id="54550"/>
    <lineage>
        <taxon>Eukaryota</taxon>
        <taxon>Fungi</taxon>
        <taxon>Dikarya</taxon>
        <taxon>Ascomycota</taxon>
        <taxon>Saccharomycotina</taxon>
        <taxon>Lipomycetes</taxon>
        <taxon>Lipomycetales</taxon>
        <taxon>Lipomycetaceae</taxon>
        <taxon>Myxozyma</taxon>
    </lineage>
</organism>
<feature type="domain" description="FHA" evidence="2">
    <location>
        <begin position="91"/>
        <end position="155"/>
    </location>
</feature>
<dbReference type="Proteomes" id="UP001498771">
    <property type="component" value="Unassembled WGS sequence"/>
</dbReference>
<dbReference type="Gene3D" id="2.60.200.20">
    <property type="match status" value="1"/>
</dbReference>
<dbReference type="RefSeq" id="XP_064768017.1">
    <property type="nucleotide sequence ID" value="XM_064910451.1"/>
</dbReference>
<dbReference type="Pfam" id="PF00498">
    <property type="entry name" value="FHA"/>
    <property type="match status" value="1"/>
</dbReference>